<comment type="cofactor">
    <cofactor evidence="1 7">
        <name>FAD</name>
        <dbReference type="ChEBI" id="CHEBI:57692"/>
    </cofactor>
</comment>
<dbReference type="PROSITE" id="PS00623">
    <property type="entry name" value="GMC_OXRED_1"/>
    <property type="match status" value="1"/>
</dbReference>
<dbReference type="Gene3D" id="3.30.560.10">
    <property type="entry name" value="Glucose Oxidase, domain 3"/>
    <property type="match status" value="1"/>
</dbReference>
<dbReference type="SUPFAM" id="SSF54373">
    <property type="entry name" value="FAD-linked reductases, C-terminal domain"/>
    <property type="match status" value="1"/>
</dbReference>
<keyword evidence="4 7" id="KW-0274">FAD</keyword>
<dbReference type="Gene3D" id="4.10.450.10">
    <property type="entry name" value="Glucose Oxidase, domain 2"/>
    <property type="match status" value="1"/>
</dbReference>
<dbReference type="PROSITE" id="PS00624">
    <property type="entry name" value="GMC_OXRED_2"/>
    <property type="match status" value="1"/>
</dbReference>
<dbReference type="OrthoDB" id="269227at2759"/>
<dbReference type="InterPro" id="IPR000172">
    <property type="entry name" value="GMC_OxRdtase_N"/>
</dbReference>
<evidence type="ECO:0000313" key="13">
    <source>
        <dbReference type="Proteomes" id="UP000269793"/>
    </source>
</evidence>
<keyword evidence="3 8" id="KW-0285">Flavoprotein</keyword>
<dbReference type="InterPro" id="IPR012132">
    <property type="entry name" value="GMC_OxRdtase"/>
</dbReference>
<evidence type="ECO:0000256" key="6">
    <source>
        <dbReference type="PIRSR" id="PIRSR000137-1"/>
    </source>
</evidence>
<accession>A0A3G2SBT7</accession>
<dbReference type="GO" id="GO:0050660">
    <property type="term" value="F:flavin adenine dinucleotide binding"/>
    <property type="evidence" value="ECO:0007669"/>
    <property type="project" value="InterPro"/>
</dbReference>
<evidence type="ECO:0000256" key="9">
    <source>
        <dbReference type="SAM" id="SignalP"/>
    </source>
</evidence>
<evidence type="ECO:0000256" key="3">
    <source>
        <dbReference type="ARBA" id="ARBA00022630"/>
    </source>
</evidence>
<comment type="similarity">
    <text evidence="2 8">Belongs to the GMC oxidoreductase family.</text>
</comment>
<evidence type="ECO:0000256" key="8">
    <source>
        <dbReference type="RuleBase" id="RU003968"/>
    </source>
</evidence>
<sequence>MNKLSLVALAATLIASVAQAAQFHTQVQDLDGKKFDYLVVGGGLGGLVVSKRLSQDPSKKILVIEAGRDDRKDPRIYDVDKYGEFVDTDMNWNFETVPQAIIGNQTKSLRAGKTLGGSTSINGGAWNRAHKVQYDMLKNITGDPTFDFEHLQEYMNRAESFVPPTKEQRKAGADYVREAHGYDGPLSIGFSPIRNKQKRMFTGEGQQAFLETIQRVLGVAHLKDQNSGNNTGAGWTPTSISQDSKRESACRYLEQTGDNVDVLLGWTAVRLSWKGDKDIEGVVVQKDRHSQPHTLYTQGEVILSAGTINTPGILERSGIGAKDVLDKLGIEKKIILPGVGKNLQEQTMNTMGGKAKHLDTSGGGPSNMIANTGVWQIFNNASLVEKRVHLDMYVEAAKLEGGGYVASSNALQDHYKLVTEAMFKKGVPVCEHFFDTGFPPNSYGIDTWCLLPYSRGKVHIKSKDAFEKPLLDPNYFAVHFDMKMQVAAMRANRRILQTSPLLDELEASETQPGFEHIPDTPEHGSYAKWQAWILGTDGKGGFGSVAHQIGTCSMMPKKDGGVVDSHFKVYGTKNLRIVDGSVLPIQLSAHLSSTLYGLAEKASEDIGKTAHQRH</sequence>
<evidence type="ECO:0000256" key="7">
    <source>
        <dbReference type="PIRSR" id="PIRSR000137-2"/>
    </source>
</evidence>
<dbReference type="InterPro" id="IPR007867">
    <property type="entry name" value="GMC_OxRtase_C"/>
</dbReference>
<feature type="chain" id="PRO_5018158896" evidence="9">
    <location>
        <begin position="21"/>
        <end position="614"/>
    </location>
</feature>
<dbReference type="SUPFAM" id="SSF51905">
    <property type="entry name" value="FAD/NAD(P)-binding domain"/>
    <property type="match status" value="1"/>
</dbReference>
<feature type="domain" description="Glucose-methanol-choline oxidoreductase N-terminal" evidence="11">
    <location>
        <begin position="306"/>
        <end position="320"/>
    </location>
</feature>
<dbReference type="STRING" id="425264.A0A3G2SBT7"/>
<feature type="signal peptide" evidence="9">
    <location>
        <begin position="1"/>
        <end position="20"/>
    </location>
</feature>
<gene>
    <name evidence="12" type="ORF">DNF11_3978</name>
</gene>
<dbReference type="PIRSF" id="PIRSF000137">
    <property type="entry name" value="Alcohol_oxidase"/>
    <property type="match status" value="1"/>
</dbReference>
<keyword evidence="5 12" id="KW-0560">Oxidoreductase</keyword>
<evidence type="ECO:0000259" key="11">
    <source>
        <dbReference type="PROSITE" id="PS00624"/>
    </source>
</evidence>
<reference evidence="12 13" key="1">
    <citation type="submission" date="2018-10" db="EMBL/GenBank/DDBJ databases">
        <title>Complete genome sequence of Malassezia restricta CBS 7877.</title>
        <authorList>
            <person name="Morand S.C."/>
            <person name="Bertignac M."/>
            <person name="Iltis A."/>
            <person name="Kolder I."/>
            <person name="Pirovano W."/>
            <person name="Jourdain R."/>
            <person name="Clavaud C."/>
        </authorList>
    </citation>
    <scope>NUCLEOTIDE SEQUENCE [LARGE SCALE GENOMIC DNA]</scope>
    <source>
        <strain evidence="12 13">CBS 7877</strain>
    </source>
</reference>
<evidence type="ECO:0000259" key="10">
    <source>
        <dbReference type="PROSITE" id="PS00623"/>
    </source>
</evidence>
<keyword evidence="9" id="KW-0732">Signal</keyword>
<dbReference type="VEuPathDB" id="FungiDB:DNF11_3978"/>
<proteinExistence type="inferred from homology"/>
<dbReference type="PANTHER" id="PTHR11552:SF201">
    <property type="entry name" value="GLUCOSE-METHANOL-CHOLINE OXIDOREDUCTASE N-TERMINAL DOMAIN-CONTAINING PROTEIN"/>
    <property type="match status" value="1"/>
</dbReference>
<dbReference type="SMR" id="A0A3G2SBT7"/>
<evidence type="ECO:0000313" key="12">
    <source>
        <dbReference type="EMBL" id="AYO44928.1"/>
    </source>
</evidence>
<protein>
    <submittedName>
        <fullName evidence="12">Glucose oxidase</fullName>
        <ecNumber evidence="12">1.1.3.4</ecNumber>
    </submittedName>
</protein>
<dbReference type="PANTHER" id="PTHR11552">
    <property type="entry name" value="GLUCOSE-METHANOL-CHOLINE GMC OXIDOREDUCTASE"/>
    <property type="match status" value="1"/>
</dbReference>
<feature type="binding site" evidence="7">
    <location>
        <position position="580"/>
    </location>
    <ligand>
        <name>FAD</name>
        <dbReference type="ChEBI" id="CHEBI:57692"/>
    </ligand>
</feature>
<dbReference type="InterPro" id="IPR036188">
    <property type="entry name" value="FAD/NAD-bd_sf"/>
</dbReference>
<evidence type="ECO:0000256" key="2">
    <source>
        <dbReference type="ARBA" id="ARBA00010790"/>
    </source>
</evidence>
<dbReference type="Proteomes" id="UP000269793">
    <property type="component" value="Chromosome IX"/>
</dbReference>
<name>A0A3G2SBT7_MALR7</name>
<feature type="active site" description="Proton acceptor" evidence="6">
    <location>
        <position position="590"/>
    </location>
</feature>
<dbReference type="InterPro" id="IPR027424">
    <property type="entry name" value="Glucose_Oxidase_domain_2"/>
</dbReference>
<dbReference type="GO" id="GO:0046562">
    <property type="term" value="F:beta-D-glucose oxidase activity"/>
    <property type="evidence" value="ECO:0007669"/>
    <property type="project" value="UniProtKB-EC"/>
</dbReference>
<evidence type="ECO:0000256" key="5">
    <source>
        <dbReference type="ARBA" id="ARBA00023002"/>
    </source>
</evidence>
<dbReference type="AlphaFoldDB" id="A0A3G2SBT7"/>
<dbReference type="EC" id="1.1.3.4" evidence="12"/>
<dbReference type="Pfam" id="PF05199">
    <property type="entry name" value="GMC_oxred_C"/>
    <property type="match status" value="1"/>
</dbReference>
<organism evidence="12 13">
    <name type="scientific">Malassezia restricta (strain ATCC 96810 / NBRC 103918 / CBS 7877)</name>
    <name type="common">Seborrheic dermatitis infection agent</name>
    <dbReference type="NCBI Taxonomy" id="425264"/>
    <lineage>
        <taxon>Eukaryota</taxon>
        <taxon>Fungi</taxon>
        <taxon>Dikarya</taxon>
        <taxon>Basidiomycota</taxon>
        <taxon>Ustilaginomycotina</taxon>
        <taxon>Malasseziomycetes</taxon>
        <taxon>Malasseziales</taxon>
        <taxon>Malasseziaceae</taxon>
        <taxon>Malassezia</taxon>
    </lineage>
</organism>
<keyword evidence="13" id="KW-1185">Reference proteome</keyword>
<dbReference type="Pfam" id="PF00732">
    <property type="entry name" value="GMC_oxred_N"/>
    <property type="match status" value="1"/>
</dbReference>
<feature type="active site" description="Proton donor" evidence="6">
    <location>
        <position position="547"/>
    </location>
</feature>
<feature type="domain" description="Glucose-methanol-choline oxidoreductase N-terminal" evidence="10">
    <location>
        <begin position="112"/>
        <end position="135"/>
    </location>
</feature>
<dbReference type="Gene3D" id="3.50.50.60">
    <property type="entry name" value="FAD/NAD(P)-binding domain"/>
    <property type="match status" value="1"/>
</dbReference>
<evidence type="ECO:0000256" key="4">
    <source>
        <dbReference type="ARBA" id="ARBA00022827"/>
    </source>
</evidence>
<evidence type="ECO:0000256" key="1">
    <source>
        <dbReference type="ARBA" id="ARBA00001974"/>
    </source>
</evidence>
<dbReference type="EMBL" id="CP033156">
    <property type="protein sequence ID" value="AYO44928.1"/>
    <property type="molecule type" value="Genomic_DNA"/>
</dbReference>